<name>A0AAV3Y6I1_9GAST</name>
<dbReference type="EMBL" id="BLXT01000540">
    <property type="protein sequence ID" value="GFN78027.1"/>
    <property type="molecule type" value="Genomic_DNA"/>
</dbReference>
<dbReference type="SUPFAM" id="SSF90112">
    <property type="entry name" value="Neurotransmitter-gated ion-channel transmembrane pore"/>
    <property type="match status" value="1"/>
</dbReference>
<keyword evidence="3" id="KW-0675">Receptor</keyword>
<keyword evidence="4" id="KW-1185">Reference proteome</keyword>
<feature type="transmembrane region" description="Helical" evidence="1">
    <location>
        <begin position="230"/>
        <end position="250"/>
    </location>
</feature>
<comment type="caution">
    <text evidence="3">The sequence shown here is derived from an EMBL/GenBank/DDBJ whole genome shotgun (WGS) entry which is preliminary data.</text>
</comment>
<feature type="transmembrane region" description="Helical" evidence="1">
    <location>
        <begin position="79"/>
        <end position="97"/>
    </location>
</feature>
<dbReference type="InterPro" id="IPR036719">
    <property type="entry name" value="Neuro-gated_channel_TM_sf"/>
</dbReference>
<dbReference type="InterPro" id="IPR006201">
    <property type="entry name" value="Neur_channel"/>
</dbReference>
<dbReference type="PRINTS" id="PR00253">
    <property type="entry name" value="GABAARECEPTR"/>
</dbReference>
<feature type="transmembrane region" description="Helical" evidence="1">
    <location>
        <begin position="109"/>
        <end position="136"/>
    </location>
</feature>
<organism evidence="3 4">
    <name type="scientific">Plakobranchus ocellatus</name>
    <dbReference type="NCBI Taxonomy" id="259542"/>
    <lineage>
        <taxon>Eukaryota</taxon>
        <taxon>Metazoa</taxon>
        <taxon>Spiralia</taxon>
        <taxon>Lophotrochozoa</taxon>
        <taxon>Mollusca</taxon>
        <taxon>Gastropoda</taxon>
        <taxon>Heterobranchia</taxon>
        <taxon>Euthyneura</taxon>
        <taxon>Panpulmonata</taxon>
        <taxon>Sacoglossa</taxon>
        <taxon>Placobranchoidea</taxon>
        <taxon>Plakobranchidae</taxon>
        <taxon>Plakobranchus</taxon>
    </lineage>
</organism>
<feature type="transmembrane region" description="Helical" evidence="1">
    <location>
        <begin position="50"/>
        <end position="73"/>
    </location>
</feature>
<evidence type="ECO:0000256" key="1">
    <source>
        <dbReference type="SAM" id="Phobius"/>
    </source>
</evidence>
<dbReference type="InterPro" id="IPR038050">
    <property type="entry name" value="Neuro_actylchol_rec"/>
</dbReference>
<dbReference type="AlphaFoldDB" id="A0AAV3Y6I1"/>
<dbReference type="InterPro" id="IPR006029">
    <property type="entry name" value="Neurotrans-gated_channel_TM"/>
</dbReference>
<dbReference type="Pfam" id="PF02932">
    <property type="entry name" value="Neur_chan_memb"/>
    <property type="match status" value="1"/>
</dbReference>
<accession>A0AAV3Y6I1</accession>
<gene>
    <name evidence="3" type="ORF">PoB_000453300</name>
</gene>
<dbReference type="GO" id="GO:0004888">
    <property type="term" value="F:transmembrane signaling receptor activity"/>
    <property type="evidence" value="ECO:0007669"/>
    <property type="project" value="InterPro"/>
</dbReference>
<dbReference type="GO" id="GO:0005216">
    <property type="term" value="F:monoatomic ion channel activity"/>
    <property type="evidence" value="ECO:0007669"/>
    <property type="project" value="InterPro"/>
</dbReference>
<evidence type="ECO:0000313" key="3">
    <source>
        <dbReference type="EMBL" id="GFN78027.1"/>
    </source>
</evidence>
<evidence type="ECO:0000259" key="2">
    <source>
        <dbReference type="Pfam" id="PF02932"/>
    </source>
</evidence>
<dbReference type="InterPro" id="IPR006028">
    <property type="entry name" value="GABAA/Glycine_rcpt"/>
</dbReference>
<keyword evidence="1" id="KW-0472">Membrane</keyword>
<feature type="domain" description="Neurotransmitter-gated ion-channel transmembrane" evidence="2">
    <location>
        <begin position="56"/>
        <end position="138"/>
    </location>
</feature>
<dbReference type="GO" id="GO:0016020">
    <property type="term" value="C:membrane"/>
    <property type="evidence" value="ECO:0007669"/>
    <property type="project" value="InterPro"/>
</dbReference>
<keyword evidence="1" id="KW-0812">Transmembrane</keyword>
<keyword evidence="1" id="KW-1133">Transmembrane helix</keyword>
<sequence>MHCYSTSGTPLSRLLDYARSDRRANMAANLILFALHSVLRVTFQLSRHTGYFLINLYLPCCLLVVLSFVSFWINREATAERIALGSTTVLTLTILGIENKSQLPKVSYITALDIYVALCFVFVIATTIEFAVVHYFTKYGTGEPLMLSSDDESSMDEMSSEDNTSLGSLALENGDFTLQDFPWPPQQINVKVGIMAKLCHCLTRTKSKIPKGELSAFTNSVSQVDRAARVIFPVIFTILNVIYCIAYYYWAFSGHYRNLPLD</sequence>
<dbReference type="PANTHER" id="PTHR18945">
    <property type="entry name" value="NEUROTRANSMITTER GATED ION CHANNEL"/>
    <property type="match status" value="1"/>
</dbReference>
<dbReference type="CDD" id="cd19049">
    <property type="entry name" value="LGIC_TM_anion"/>
    <property type="match status" value="1"/>
</dbReference>
<protein>
    <submittedName>
        <fullName evidence="3">Gamma-aminobutyric acid receptor subunit alpha-6</fullName>
    </submittedName>
</protein>
<proteinExistence type="predicted"/>
<evidence type="ECO:0000313" key="4">
    <source>
        <dbReference type="Proteomes" id="UP000735302"/>
    </source>
</evidence>
<reference evidence="3 4" key="1">
    <citation type="journal article" date="2021" name="Elife">
        <title>Chloroplast acquisition without the gene transfer in kleptoplastic sea slugs, Plakobranchus ocellatus.</title>
        <authorList>
            <person name="Maeda T."/>
            <person name="Takahashi S."/>
            <person name="Yoshida T."/>
            <person name="Shimamura S."/>
            <person name="Takaki Y."/>
            <person name="Nagai Y."/>
            <person name="Toyoda A."/>
            <person name="Suzuki Y."/>
            <person name="Arimoto A."/>
            <person name="Ishii H."/>
            <person name="Satoh N."/>
            <person name="Nishiyama T."/>
            <person name="Hasebe M."/>
            <person name="Maruyama T."/>
            <person name="Minagawa J."/>
            <person name="Obokata J."/>
            <person name="Shigenobu S."/>
        </authorList>
    </citation>
    <scope>NUCLEOTIDE SEQUENCE [LARGE SCALE GENOMIC DNA]</scope>
</reference>
<dbReference type="Gene3D" id="1.20.58.390">
    <property type="entry name" value="Neurotransmitter-gated ion-channel transmembrane domain"/>
    <property type="match status" value="1"/>
</dbReference>
<dbReference type="Proteomes" id="UP000735302">
    <property type="component" value="Unassembled WGS sequence"/>
</dbReference>